<name>A0ABU0ZDK7_9ACTN</name>
<dbReference type="RefSeq" id="WP_308711675.1">
    <property type="nucleotide sequence ID" value="NZ_JAVHUY010000006.1"/>
</dbReference>
<reference evidence="3 4" key="1">
    <citation type="submission" date="2023-08" db="EMBL/GenBank/DDBJ databases">
        <title>Phytohabitans sansha sp. nov., isolated from marine sediment.</title>
        <authorList>
            <person name="Zhao Y."/>
            <person name="Yi K."/>
        </authorList>
    </citation>
    <scope>NUCLEOTIDE SEQUENCE [LARGE SCALE GENOMIC DNA]</scope>
    <source>
        <strain evidence="3 4">ZYX-F-186</strain>
    </source>
</reference>
<feature type="region of interest" description="Disordered" evidence="1">
    <location>
        <begin position="1"/>
        <end position="72"/>
    </location>
</feature>
<dbReference type="SMART" id="SM00858">
    <property type="entry name" value="SAF"/>
    <property type="match status" value="1"/>
</dbReference>
<dbReference type="EMBL" id="JAVHUY010000006">
    <property type="protein sequence ID" value="MDQ7904400.1"/>
    <property type="molecule type" value="Genomic_DNA"/>
</dbReference>
<proteinExistence type="predicted"/>
<evidence type="ECO:0000313" key="3">
    <source>
        <dbReference type="EMBL" id="MDQ7904400.1"/>
    </source>
</evidence>
<feature type="compositionally biased region" description="Low complexity" evidence="1">
    <location>
        <begin position="40"/>
        <end position="51"/>
    </location>
</feature>
<accession>A0ABU0ZDK7</accession>
<evidence type="ECO:0000256" key="1">
    <source>
        <dbReference type="SAM" id="MobiDB-lite"/>
    </source>
</evidence>
<evidence type="ECO:0000259" key="2">
    <source>
        <dbReference type="SMART" id="SM00858"/>
    </source>
</evidence>
<dbReference type="InterPro" id="IPR013974">
    <property type="entry name" value="SAF"/>
</dbReference>
<dbReference type="Pfam" id="PF08666">
    <property type="entry name" value="SAF"/>
    <property type="match status" value="1"/>
</dbReference>
<dbReference type="Proteomes" id="UP001230908">
    <property type="component" value="Unassembled WGS sequence"/>
</dbReference>
<evidence type="ECO:0000313" key="4">
    <source>
        <dbReference type="Proteomes" id="UP001230908"/>
    </source>
</evidence>
<protein>
    <submittedName>
        <fullName evidence="3">SAF domain-containing protein</fullName>
    </submittedName>
</protein>
<gene>
    <name evidence="3" type="ORF">RB614_07670</name>
</gene>
<feature type="domain" description="SAF" evidence="2">
    <location>
        <begin position="101"/>
        <end position="160"/>
    </location>
</feature>
<keyword evidence="4" id="KW-1185">Reference proteome</keyword>
<sequence length="260" mass="26974">MPPDEHLETPDADAASGRPLGEGPVPAPVGGRIVDLDSLPEAPAVEHAAVPRQRTPDAGTRPVAPGRPSRRAGPLSRYLLVLAVVGVGAAIYLTARQPDTVAVFVATRDLPAYHVITADDVTLGTRDAGEAEKYADLPVEGRLSLKPIARDQPLRRGDVAPDVAQVLGDDLTVHGFEVSPATVLGGALQPGHRIQLLLVRDRRVLARLDAVVLSVTGGDPAPTRTLVVALRARDAKANEVAVGTGTAVVLRDPAAADAPA</sequence>
<dbReference type="CDD" id="cd11614">
    <property type="entry name" value="SAF_CpaB_FlgA_like"/>
    <property type="match status" value="1"/>
</dbReference>
<organism evidence="3 4">
    <name type="scientific">Phytohabitans maris</name>
    <dbReference type="NCBI Taxonomy" id="3071409"/>
    <lineage>
        <taxon>Bacteria</taxon>
        <taxon>Bacillati</taxon>
        <taxon>Actinomycetota</taxon>
        <taxon>Actinomycetes</taxon>
        <taxon>Micromonosporales</taxon>
        <taxon>Micromonosporaceae</taxon>
    </lineage>
</organism>
<comment type="caution">
    <text evidence="3">The sequence shown here is derived from an EMBL/GenBank/DDBJ whole genome shotgun (WGS) entry which is preliminary data.</text>
</comment>